<dbReference type="AlphaFoldDB" id="A0A5B8UWZ7"/>
<evidence type="ECO:0000313" key="3">
    <source>
        <dbReference type="Proteomes" id="UP000321479"/>
    </source>
</evidence>
<dbReference type="InterPro" id="IPR029060">
    <property type="entry name" value="PIN-like_dom_sf"/>
</dbReference>
<reference evidence="2 3" key="1">
    <citation type="journal article" date="2017" name="Curr. Microbiol.">
        <title>Mucilaginibacter ginsenosidivorans sp. nov., Isolated from Soil of Ginseng Field.</title>
        <authorList>
            <person name="Kim M.M."/>
            <person name="Siddiqi M.Z."/>
            <person name="Im W.T."/>
        </authorList>
    </citation>
    <scope>NUCLEOTIDE SEQUENCE [LARGE SCALE GENOMIC DNA]</scope>
    <source>
        <strain evidence="2 3">Gsoil 3017</strain>
    </source>
</reference>
<organism evidence="2 3">
    <name type="scientific">Mucilaginibacter ginsenosidivorans</name>
    <dbReference type="NCBI Taxonomy" id="398053"/>
    <lineage>
        <taxon>Bacteria</taxon>
        <taxon>Pseudomonadati</taxon>
        <taxon>Bacteroidota</taxon>
        <taxon>Sphingobacteriia</taxon>
        <taxon>Sphingobacteriales</taxon>
        <taxon>Sphingobacteriaceae</taxon>
        <taxon>Mucilaginibacter</taxon>
    </lineage>
</organism>
<dbReference type="OrthoDB" id="676982at2"/>
<dbReference type="SUPFAM" id="SSF88723">
    <property type="entry name" value="PIN domain-like"/>
    <property type="match status" value="1"/>
</dbReference>
<feature type="domain" description="PIN" evidence="1">
    <location>
        <begin position="6"/>
        <end position="112"/>
    </location>
</feature>
<name>A0A5B8UWZ7_9SPHI</name>
<proteinExistence type="predicted"/>
<sequence>MSGIKYLADTNCFIYPLDESPLLLPFASDTWAFSYITEIELLSKKGITSLGETVIGTMLDTCYKVDHSPILTAFAIELKRTNSIKLPDALIAASAKLMNLPLLTADKGFSGIKGIDCIILEL</sequence>
<dbReference type="Gene3D" id="3.40.50.1010">
    <property type="entry name" value="5'-nuclease"/>
    <property type="match status" value="1"/>
</dbReference>
<evidence type="ECO:0000259" key="1">
    <source>
        <dbReference type="Pfam" id="PF01850"/>
    </source>
</evidence>
<dbReference type="Pfam" id="PF01850">
    <property type="entry name" value="PIN"/>
    <property type="match status" value="1"/>
</dbReference>
<dbReference type="EMBL" id="CP042436">
    <property type="protein sequence ID" value="QEC63205.1"/>
    <property type="molecule type" value="Genomic_DNA"/>
</dbReference>
<accession>A0A5B8UWZ7</accession>
<keyword evidence="3" id="KW-1185">Reference proteome</keyword>
<gene>
    <name evidence="2" type="ORF">FRZ54_11650</name>
</gene>
<dbReference type="RefSeq" id="WP_147031781.1">
    <property type="nucleotide sequence ID" value="NZ_CP042436.1"/>
</dbReference>
<evidence type="ECO:0000313" key="2">
    <source>
        <dbReference type="EMBL" id="QEC63205.1"/>
    </source>
</evidence>
<protein>
    <submittedName>
        <fullName evidence="2">Type II toxin-antitoxin system VapC family toxin</fullName>
    </submittedName>
</protein>
<dbReference type="InterPro" id="IPR002716">
    <property type="entry name" value="PIN_dom"/>
</dbReference>
<dbReference type="KEGG" id="mgin:FRZ54_11650"/>
<dbReference type="Proteomes" id="UP000321479">
    <property type="component" value="Chromosome"/>
</dbReference>